<reference evidence="7" key="1">
    <citation type="submission" date="2023-07" db="EMBL/GenBank/DDBJ databases">
        <title>Novel species isolated from saline lakes on Tibetan Plateau.</title>
        <authorList>
            <person name="Lu H."/>
        </authorList>
    </citation>
    <scope>NUCLEOTIDE SEQUENCE [LARGE SCALE GENOMIC DNA]</scope>
    <source>
        <strain evidence="7">CAK8W</strain>
    </source>
</reference>
<dbReference type="Gene3D" id="2.60.40.2030">
    <property type="match status" value="1"/>
</dbReference>
<comment type="caution">
    <text evidence="6">The sequence shown here is derived from an EMBL/GenBank/DDBJ whole genome shotgun (WGS) entry which is preliminary data.</text>
</comment>
<organism evidence="6 7">
    <name type="scientific">Psychroflexus longus</name>
    <dbReference type="NCBI Taxonomy" id="2873596"/>
    <lineage>
        <taxon>Bacteria</taxon>
        <taxon>Pseudomonadati</taxon>
        <taxon>Bacteroidota</taxon>
        <taxon>Flavobacteriia</taxon>
        <taxon>Flavobacteriales</taxon>
        <taxon>Flavobacteriaceae</taxon>
        <taxon>Psychroflexus</taxon>
    </lineage>
</organism>
<dbReference type="InterPro" id="IPR026444">
    <property type="entry name" value="Secre_tail"/>
</dbReference>
<keyword evidence="2" id="KW-0540">Nuclease</keyword>
<protein>
    <submittedName>
        <fullName evidence="6">Endonuclease</fullName>
    </submittedName>
</protein>
<dbReference type="SUPFAM" id="SSF141072">
    <property type="entry name" value="CalX-like"/>
    <property type="match status" value="1"/>
</dbReference>
<sequence>MNKIIFLAFVLISQFIFSQDVIINEVDSDTDGVDTKEFIELKTLSPNTTLIGYVLVLFNGSSSGGDSSYFALNLDSFTTDFNGLFVLGGPELTPSPNYFLPSNFIQNGADAVAVYRGSEQDFPEGTLATTDNIVDALVYGTSDPTDQNLLNLLAQNEQIDEDLNGNKDSESMQRNSDGTWSIGLPTPRELNDGSGIPPVFIDITSSKTLVDEGDSFVINFSTSKPLDEDLIINFSLANGTFTEDDYNGPNSIILSEGTSTGSLTIDIVDDELDEGDEFINIEIDVIGDPYILNSNFIQVIVVDNDFTVADWGIPTNPTFDNVNPTGPTNYFESLNGKSGNALRKAIRDIIAEEGVVKIHTYSDIIDILKSADQSPSNSNQVWLAYREESRPKYLYQLSSSGTGFWNREHVFPRSRGSFFSIEEDEIATGINEWWETNADSLRHANSDAHGLRATDANENSSRGNKHFGSINNIDSYAGPSGTQGSFRGDVARAVFYLAIRYNDLFVVNGFPDVTGQLGDLETLMQWHTYDPADDFEMNRNNVVYTWQNNRNPFIDYPELVDYIWGDQQGETWNQSLSINQNKYQDISIYPNPTSTYIQFKGITNAANVEFYSMTGKKVLEKQISNGTQLSLNLNSGMYLVRIVSNSKVTTKKLIIK</sequence>
<dbReference type="SUPFAM" id="SSF54060">
    <property type="entry name" value="His-Me finger endonucleases"/>
    <property type="match status" value="1"/>
</dbReference>
<dbReference type="InterPro" id="IPR044925">
    <property type="entry name" value="His-Me_finger_sf"/>
</dbReference>
<keyword evidence="6" id="KW-0255">Endonuclease</keyword>
<evidence type="ECO:0000256" key="4">
    <source>
        <dbReference type="ARBA" id="ARBA00022801"/>
    </source>
</evidence>
<dbReference type="Pfam" id="PF18962">
    <property type="entry name" value="Por_Secre_tail"/>
    <property type="match status" value="1"/>
</dbReference>
<dbReference type="RefSeq" id="WP_224461666.1">
    <property type="nucleotide sequence ID" value="NZ_JAIQZE010000011.1"/>
</dbReference>
<keyword evidence="4" id="KW-0378">Hydrolase</keyword>
<gene>
    <name evidence="6" type="ORF">LB452_10340</name>
</gene>
<accession>A0ABS7XK36</accession>
<dbReference type="Proteomes" id="UP001199314">
    <property type="component" value="Unassembled WGS sequence"/>
</dbReference>
<dbReference type="NCBIfam" id="TIGR04183">
    <property type="entry name" value="Por_Secre_tail"/>
    <property type="match status" value="1"/>
</dbReference>
<dbReference type="GO" id="GO:0004519">
    <property type="term" value="F:endonuclease activity"/>
    <property type="evidence" value="ECO:0007669"/>
    <property type="project" value="UniProtKB-KW"/>
</dbReference>
<dbReference type="InterPro" id="IPR038081">
    <property type="entry name" value="CalX-like_sf"/>
</dbReference>
<dbReference type="PANTHER" id="PTHR33607">
    <property type="entry name" value="ENDONUCLEASE-1"/>
    <property type="match status" value="1"/>
</dbReference>
<feature type="domain" description="Secretion system C-terminal sorting" evidence="5">
    <location>
        <begin position="588"/>
        <end position="655"/>
    </location>
</feature>
<evidence type="ECO:0000256" key="1">
    <source>
        <dbReference type="ARBA" id="ARBA00006429"/>
    </source>
</evidence>
<evidence type="ECO:0000259" key="5">
    <source>
        <dbReference type="Pfam" id="PF18962"/>
    </source>
</evidence>
<evidence type="ECO:0000313" key="6">
    <source>
        <dbReference type="EMBL" id="MBZ9779323.1"/>
    </source>
</evidence>
<evidence type="ECO:0000313" key="7">
    <source>
        <dbReference type="Proteomes" id="UP001199314"/>
    </source>
</evidence>
<dbReference type="Pfam" id="PF04231">
    <property type="entry name" value="Endonuclease_1"/>
    <property type="match status" value="1"/>
</dbReference>
<evidence type="ECO:0000256" key="2">
    <source>
        <dbReference type="ARBA" id="ARBA00022722"/>
    </source>
</evidence>
<dbReference type="InterPro" id="IPR007346">
    <property type="entry name" value="Endonuclease-I"/>
</dbReference>
<dbReference type="PANTHER" id="PTHR33607:SF2">
    <property type="entry name" value="ENDONUCLEASE-1"/>
    <property type="match status" value="1"/>
</dbReference>
<comment type="similarity">
    <text evidence="1">Belongs to the EndA/NucM nuclease family.</text>
</comment>
<keyword evidence="7" id="KW-1185">Reference proteome</keyword>
<dbReference type="EMBL" id="JAIQZE010000011">
    <property type="protein sequence ID" value="MBZ9779323.1"/>
    <property type="molecule type" value="Genomic_DNA"/>
</dbReference>
<keyword evidence="3" id="KW-0732">Signal</keyword>
<proteinExistence type="inferred from homology"/>
<name>A0ABS7XK36_9FLAO</name>
<evidence type="ECO:0000256" key="3">
    <source>
        <dbReference type="ARBA" id="ARBA00022729"/>
    </source>
</evidence>